<sequence>MYWRQKKFPSSRTKSQNFGRSEWGGCLITGSPFLAMTSPRCSVSHTIRNHTESTVHQYPGQASAGTQFVRKVSRRKPAPPSSFVGFAETEPIARQAQPPLSGRVLLDQLFMDQAFACTKRRLPSQSQGGHWTAYPVQS</sequence>
<dbReference type="InParanoid" id="A0A7J6JID9"/>
<reference evidence="1 2" key="2">
    <citation type="submission" date="2020-04" db="EMBL/GenBank/DDBJ databases">
        <title>Genome sequencing and assembly of multiple isolates from the Colletotrichum gloeosporioides species complex.</title>
        <authorList>
            <person name="Gan P."/>
            <person name="Shirasu K."/>
        </authorList>
    </citation>
    <scope>NUCLEOTIDE SEQUENCE [LARGE SCALE GENOMIC DNA]</scope>
    <source>
        <strain evidence="1 2">Nara gc5</strain>
    </source>
</reference>
<organism evidence="1 2">
    <name type="scientific">Colletotrichum fructicola (strain Nara gc5)</name>
    <name type="common">Anthracnose fungus</name>
    <name type="synonym">Colletotrichum gloeosporioides (strain Nara gc5)</name>
    <dbReference type="NCBI Taxonomy" id="1213859"/>
    <lineage>
        <taxon>Eukaryota</taxon>
        <taxon>Fungi</taxon>
        <taxon>Dikarya</taxon>
        <taxon>Ascomycota</taxon>
        <taxon>Pezizomycotina</taxon>
        <taxon>Sordariomycetes</taxon>
        <taxon>Hypocreomycetidae</taxon>
        <taxon>Glomerellales</taxon>
        <taxon>Glomerellaceae</taxon>
        <taxon>Colletotrichum</taxon>
        <taxon>Colletotrichum gloeosporioides species complex</taxon>
    </lineage>
</organism>
<dbReference type="AlphaFoldDB" id="A0A7J6JID9"/>
<accession>A0A7J6JID9</accession>
<dbReference type="RefSeq" id="XP_066009453.1">
    <property type="nucleotide sequence ID" value="XM_066151032.1"/>
</dbReference>
<dbReference type="GeneID" id="90979672"/>
<keyword evidence="2" id="KW-1185">Reference proteome</keyword>
<gene>
    <name evidence="1" type="ORF">CGGC5_v002755</name>
</gene>
<comment type="caution">
    <text evidence="1">The sequence shown here is derived from an EMBL/GenBank/DDBJ whole genome shotgun (WGS) entry which is preliminary data.</text>
</comment>
<reference evidence="1 2" key="1">
    <citation type="submission" date="2012-08" db="EMBL/GenBank/DDBJ databases">
        <authorList>
            <person name="Gan P.H.P."/>
            <person name="Ikeda K."/>
            <person name="Irieda H."/>
            <person name="Narusaka M."/>
            <person name="O'Connell R.J."/>
            <person name="Narusaka Y."/>
            <person name="Takano Y."/>
            <person name="Kubo Y."/>
            <person name="Shirasu K."/>
        </authorList>
    </citation>
    <scope>NUCLEOTIDE SEQUENCE [LARGE SCALE GENOMIC DNA]</scope>
    <source>
        <strain evidence="1 2">Nara gc5</strain>
    </source>
</reference>
<name>A0A7J6JID9_COLFN</name>
<proteinExistence type="predicted"/>
<dbReference type="Proteomes" id="UP000011096">
    <property type="component" value="Unassembled WGS sequence"/>
</dbReference>
<protein>
    <submittedName>
        <fullName evidence="1">Uncharacterized protein</fullName>
    </submittedName>
</protein>
<dbReference type="EMBL" id="ANPB02000002">
    <property type="protein sequence ID" value="KAF4489014.1"/>
    <property type="molecule type" value="Genomic_DNA"/>
</dbReference>
<evidence type="ECO:0000313" key="1">
    <source>
        <dbReference type="EMBL" id="KAF4489014.1"/>
    </source>
</evidence>
<evidence type="ECO:0000313" key="2">
    <source>
        <dbReference type="Proteomes" id="UP000011096"/>
    </source>
</evidence>